<protein>
    <submittedName>
        <fullName evidence="1">Uncharacterized protein</fullName>
    </submittedName>
</protein>
<gene>
    <name evidence="1" type="ORF">HPB49_020165</name>
</gene>
<accession>A0ACB8DKU9</accession>
<sequence length="597" mass="66479">MRVVRHVPAIEAVVLFSLVIRCNANAGAVSTFLSDITKPPCPPSQFVLLWLAAEGPHRAPGWMNYLKHPVQQWTVFGEAQLKELKDYVARNIVVWVLTPASSAKQRKSLTTRLSAASFDLSLVRFMFLLGQEEQLVYEEYPEVACILIGANDTTIDVATNGYSNCVRRKTLTLASDFCNNRANSSYGIFSGIKMVVVTDVTLTSINITHKYTRAPEATLLLSMLKYFNATIVPYHFVGTGRGQDRLINAIHRKKADLSLLPAGLTKEMDSMNDIRAINAYRSLVFFSRRAEQVPPRITHALLSSGTSLATLTGCGLIVLGAYICQTPFAGFRTSVAGCVLFLVSNLVGRGYPVPAPSARNVTRLLVAFWALGVLSYCAYLQSVITSNVNIPTKDRKIKNTEDLKKYATQRQVLPCFEMNSYSQAFIKTSTTEVGKALRELLTNCRSCVNTKSGKDDTCLRLTRRGTHVYIRVYDVISKMLWRQFGVMPSEDTFRFMPNAPMMPKGFHCGSALRRLVTEIREHGHHQKMMSMEIWKLTHKLSHATSDPVSAAPIPFWDHFLVYSCGIILACVAFLVETCWACTRRSLSSAVVSALNTQ</sequence>
<evidence type="ECO:0000313" key="1">
    <source>
        <dbReference type="EMBL" id="KAH7971194.1"/>
    </source>
</evidence>
<comment type="caution">
    <text evidence="1">The sequence shown here is derived from an EMBL/GenBank/DDBJ whole genome shotgun (WGS) entry which is preliminary data.</text>
</comment>
<dbReference type="EMBL" id="CM023480">
    <property type="protein sequence ID" value="KAH7971194.1"/>
    <property type="molecule type" value="Genomic_DNA"/>
</dbReference>
<dbReference type="Proteomes" id="UP000821865">
    <property type="component" value="Chromosome 11"/>
</dbReference>
<organism evidence="1 2">
    <name type="scientific">Dermacentor silvarum</name>
    <name type="common">Tick</name>
    <dbReference type="NCBI Taxonomy" id="543639"/>
    <lineage>
        <taxon>Eukaryota</taxon>
        <taxon>Metazoa</taxon>
        <taxon>Ecdysozoa</taxon>
        <taxon>Arthropoda</taxon>
        <taxon>Chelicerata</taxon>
        <taxon>Arachnida</taxon>
        <taxon>Acari</taxon>
        <taxon>Parasitiformes</taxon>
        <taxon>Ixodida</taxon>
        <taxon>Ixodoidea</taxon>
        <taxon>Ixodidae</taxon>
        <taxon>Rhipicephalinae</taxon>
        <taxon>Dermacentor</taxon>
    </lineage>
</organism>
<name>A0ACB8DKU9_DERSI</name>
<reference evidence="1" key="1">
    <citation type="submission" date="2020-05" db="EMBL/GenBank/DDBJ databases">
        <title>Large-scale comparative analyses of tick genomes elucidate their genetic diversity and vector capacities.</title>
        <authorList>
            <person name="Jia N."/>
            <person name="Wang J."/>
            <person name="Shi W."/>
            <person name="Du L."/>
            <person name="Sun Y."/>
            <person name="Zhan W."/>
            <person name="Jiang J."/>
            <person name="Wang Q."/>
            <person name="Zhang B."/>
            <person name="Ji P."/>
            <person name="Sakyi L.B."/>
            <person name="Cui X."/>
            <person name="Yuan T."/>
            <person name="Jiang B."/>
            <person name="Yang W."/>
            <person name="Lam T.T.-Y."/>
            <person name="Chang Q."/>
            <person name="Ding S."/>
            <person name="Wang X."/>
            <person name="Zhu J."/>
            <person name="Ruan X."/>
            <person name="Zhao L."/>
            <person name="Wei J."/>
            <person name="Que T."/>
            <person name="Du C."/>
            <person name="Cheng J."/>
            <person name="Dai P."/>
            <person name="Han X."/>
            <person name="Huang E."/>
            <person name="Gao Y."/>
            <person name="Liu J."/>
            <person name="Shao H."/>
            <person name="Ye R."/>
            <person name="Li L."/>
            <person name="Wei W."/>
            <person name="Wang X."/>
            <person name="Wang C."/>
            <person name="Yang T."/>
            <person name="Huo Q."/>
            <person name="Li W."/>
            <person name="Guo W."/>
            <person name="Chen H."/>
            <person name="Zhou L."/>
            <person name="Ni X."/>
            <person name="Tian J."/>
            <person name="Zhou Y."/>
            <person name="Sheng Y."/>
            <person name="Liu T."/>
            <person name="Pan Y."/>
            <person name="Xia L."/>
            <person name="Li J."/>
            <person name="Zhao F."/>
            <person name="Cao W."/>
        </authorList>
    </citation>
    <scope>NUCLEOTIDE SEQUENCE</scope>
    <source>
        <strain evidence="1">Dsil-2018</strain>
    </source>
</reference>
<keyword evidence="2" id="KW-1185">Reference proteome</keyword>
<evidence type="ECO:0000313" key="2">
    <source>
        <dbReference type="Proteomes" id="UP000821865"/>
    </source>
</evidence>
<proteinExistence type="predicted"/>